<dbReference type="InterPro" id="IPR056914">
    <property type="entry name" value="Gp53-like"/>
</dbReference>
<gene>
    <name evidence="1" type="ORF">CLPUN_42290</name>
</gene>
<keyword evidence="2" id="KW-1185">Reference proteome</keyword>
<proteinExistence type="predicted"/>
<dbReference type="OrthoDB" id="2048587at2"/>
<comment type="caution">
    <text evidence="1">The sequence shown here is derived from an EMBL/GenBank/DDBJ whole genome shotgun (WGS) entry which is preliminary data.</text>
</comment>
<protein>
    <submittedName>
        <fullName evidence="1">Uncharacterized protein</fullName>
    </submittedName>
</protein>
<accession>A0A1S8T8R6</accession>
<dbReference type="AlphaFoldDB" id="A0A1S8T8R6"/>
<evidence type="ECO:0000313" key="2">
    <source>
        <dbReference type="Proteomes" id="UP000190890"/>
    </source>
</evidence>
<dbReference type="Proteomes" id="UP000190890">
    <property type="component" value="Unassembled WGS sequence"/>
</dbReference>
<dbReference type="EMBL" id="LZZM01000206">
    <property type="protein sequence ID" value="OOM73991.1"/>
    <property type="molecule type" value="Genomic_DNA"/>
</dbReference>
<name>A0A1S8T8R6_9CLOT</name>
<organism evidence="1 2">
    <name type="scientific">Clostridium puniceum</name>
    <dbReference type="NCBI Taxonomy" id="29367"/>
    <lineage>
        <taxon>Bacteria</taxon>
        <taxon>Bacillati</taxon>
        <taxon>Bacillota</taxon>
        <taxon>Clostridia</taxon>
        <taxon>Eubacteriales</taxon>
        <taxon>Clostridiaceae</taxon>
        <taxon>Clostridium</taxon>
    </lineage>
</organism>
<dbReference type="STRING" id="29367.CLPUN_42290"/>
<dbReference type="RefSeq" id="WP_077849176.1">
    <property type="nucleotide sequence ID" value="NZ_LZZM01000206.1"/>
</dbReference>
<sequence length="187" mass="19016">MPGSVIQKSLNLGYAGKVSRNPSNKINARSVKSILNGGGLETQPSIPFGACVVTNADNTYSLFGASGTDVSEATVANFGGIAVSEVKQSMTYGFGPNVGSGQFEPNTPCDVLQQGTATVLCTEGTPTANGLVYIVTVEGTISPIGSLVATPTPSGGTAMQLTNARWTTGKKDGSGITEIVLLTQLNA</sequence>
<dbReference type="Pfam" id="PF23982">
    <property type="entry name" value="XM1_gp53_minor_capsid"/>
    <property type="match status" value="1"/>
</dbReference>
<evidence type="ECO:0000313" key="1">
    <source>
        <dbReference type="EMBL" id="OOM73991.1"/>
    </source>
</evidence>
<reference evidence="1 2" key="1">
    <citation type="submission" date="2016-05" db="EMBL/GenBank/DDBJ databases">
        <title>Microbial solvent formation.</title>
        <authorList>
            <person name="Poehlein A."/>
            <person name="Montoya Solano J.D."/>
            <person name="Flitsch S."/>
            <person name="Krabben P."/>
            <person name="Duerre P."/>
            <person name="Daniel R."/>
        </authorList>
    </citation>
    <scope>NUCLEOTIDE SEQUENCE [LARGE SCALE GENOMIC DNA]</scope>
    <source>
        <strain evidence="1 2">DSM 2619</strain>
    </source>
</reference>